<evidence type="ECO:0000313" key="2">
    <source>
        <dbReference type="Proteomes" id="UP000789396"/>
    </source>
</evidence>
<dbReference type="AlphaFoldDB" id="A0A9N9GWJ8"/>
<keyword evidence="2" id="KW-1185">Reference proteome</keyword>
<dbReference type="EMBL" id="CAJVPZ010012446">
    <property type="protein sequence ID" value="CAG8639764.1"/>
    <property type="molecule type" value="Genomic_DNA"/>
</dbReference>
<protein>
    <submittedName>
        <fullName evidence="1">5422_t:CDS:1</fullName>
    </submittedName>
</protein>
<organism evidence="1 2">
    <name type="scientific">Racocetra fulgida</name>
    <dbReference type="NCBI Taxonomy" id="60492"/>
    <lineage>
        <taxon>Eukaryota</taxon>
        <taxon>Fungi</taxon>
        <taxon>Fungi incertae sedis</taxon>
        <taxon>Mucoromycota</taxon>
        <taxon>Glomeromycotina</taxon>
        <taxon>Glomeromycetes</taxon>
        <taxon>Diversisporales</taxon>
        <taxon>Gigasporaceae</taxon>
        <taxon>Racocetra</taxon>
    </lineage>
</organism>
<proteinExistence type="predicted"/>
<name>A0A9N9GWJ8_9GLOM</name>
<accession>A0A9N9GWJ8</accession>
<dbReference type="InterPro" id="IPR011009">
    <property type="entry name" value="Kinase-like_dom_sf"/>
</dbReference>
<sequence>LAKQYIESVSYKGLNIEYIHDKIYNLVDSNKIKQPYNKFEKKHFEKSGISEKFKKILPKYKIEWIPFHRLSNIEIIGKGGFSTVYRAILLDSKHDKQHDDYESGDYSDVDYESVGFNDVNYDNIHESSNIVTLKTIDKLKY</sequence>
<dbReference type="Proteomes" id="UP000789396">
    <property type="component" value="Unassembled WGS sequence"/>
</dbReference>
<comment type="caution">
    <text evidence="1">The sequence shown here is derived from an EMBL/GenBank/DDBJ whole genome shotgun (WGS) entry which is preliminary data.</text>
</comment>
<feature type="non-terminal residue" evidence="1">
    <location>
        <position position="1"/>
    </location>
</feature>
<evidence type="ECO:0000313" key="1">
    <source>
        <dbReference type="EMBL" id="CAG8639764.1"/>
    </source>
</evidence>
<gene>
    <name evidence="1" type="ORF">RFULGI_LOCUS8035</name>
</gene>
<dbReference type="SUPFAM" id="SSF56112">
    <property type="entry name" value="Protein kinase-like (PK-like)"/>
    <property type="match status" value="1"/>
</dbReference>
<dbReference type="OrthoDB" id="10557706at2759"/>
<reference evidence="1" key="1">
    <citation type="submission" date="2021-06" db="EMBL/GenBank/DDBJ databases">
        <authorList>
            <person name="Kallberg Y."/>
            <person name="Tangrot J."/>
            <person name="Rosling A."/>
        </authorList>
    </citation>
    <scope>NUCLEOTIDE SEQUENCE</scope>
    <source>
        <strain evidence="1">IN212</strain>
    </source>
</reference>